<dbReference type="PANTHER" id="PTHR11647:SF1">
    <property type="entry name" value="COLLAPSIN RESPONSE MEDIATOR PROTEIN"/>
    <property type="match status" value="1"/>
</dbReference>
<dbReference type="GO" id="GO:0005829">
    <property type="term" value="C:cytosol"/>
    <property type="evidence" value="ECO:0007669"/>
    <property type="project" value="TreeGrafter"/>
</dbReference>
<dbReference type="Gene3D" id="3.20.20.140">
    <property type="entry name" value="Metal-dependent hydrolases"/>
    <property type="match status" value="2"/>
</dbReference>
<evidence type="ECO:0000313" key="2">
    <source>
        <dbReference type="EMBL" id="ACY14751.1"/>
    </source>
</evidence>
<dbReference type="STRING" id="502025.Hoch_2206"/>
<name>D0LHS2_HALO1</name>
<dbReference type="PANTHER" id="PTHR11647">
    <property type="entry name" value="HYDRANTOINASE/DIHYDROPYRIMIDINASE FAMILY MEMBER"/>
    <property type="match status" value="1"/>
</dbReference>
<sequence length="601" mass="65399">MTYDLVITAGKIVDGTGGTAYRGDVAVKDGFIAEVSREPGSLRGSGERTIDAEGAIVTPGFIDIHTHYDGQVSWDDELAPSCFHGVTTCVMGNCGVGFAPVREDAHDSLISLMEGVEDIPGSVLSEGITWRWQDFPAYLDEVDRIPRTMDVCAQVPHDAVRLFIMGERGAAGEDATDLDVAAMRALCREALEAGAVGITTGRTDNHRTSEGRETPASVASRAELMGIASALDGLDHGVLQAVSDFDMADSPERFDPEFDLLEDMVRATGGHPMSMTLAERDAAPTQWRRILERVERATERGLPMHVQVAARGIGVILGLDATFHPFIGHPSYKALSQLPLAERVREMRTPELRARILSESPDRLAGDGSAIPPLVDQLLAQLTFVSTRLYPMSEVPDYEPRAQDSIFARAQARGVQPLEAVYDSLLEENGEALLYFPLFNYSQYDLNHLYEMITHPLALAGLSDGGAHVGTTCDASFPTSMLTHWVRDRSRGPRLPLERVVSMMTRRPARYIGLSDRGVVAPGCKADLNVIDLDALTLSRPRIHRDLPAGGKRFIQRAQGYRATIISGQRVLADGALTDARPGRLVRLGRAARNRAAAQGR</sequence>
<organism evidence="2 3">
    <name type="scientific">Haliangium ochraceum (strain DSM 14365 / JCM 11303 / SMP-2)</name>
    <dbReference type="NCBI Taxonomy" id="502025"/>
    <lineage>
        <taxon>Bacteria</taxon>
        <taxon>Pseudomonadati</taxon>
        <taxon>Myxococcota</taxon>
        <taxon>Polyangia</taxon>
        <taxon>Haliangiales</taxon>
        <taxon>Kofleriaceae</taxon>
        <taxon>Haliangium</taxon>
    </lineage>
</organism>
<dbReference type="InterPro" id="IPR032466">
    <property type="entry name" value="Metal_Hydrolase"/>
</dbReference>
<gene>
    <name evidence="2" type="ordered locus">Hoch_2206</name>
</gene>
<dbReference type="InterPro" id="IPR011059">
    <property type="entry name" value="Metal-dep_hydrolase_composite"/>
</dbReference>
<dbReference type="EMBL" id="CP001804">
    <property type="protein sequence ID" value="ACY14751.1"/>
    <property type="molecule type" value="Genomic_DNA"/>
</dbReference>
<dbReference type="RefSeq" id="WP_012827359.1">
    <property type="nucleotide sequence ID" value="NC_013440.1"/>
</dbReference>
<dbReference type="SUPFAM" id="SSF51338">
    <property type="entry name" value="Composite domain of metallo-dependent hydrolases"/>
    <property type="match status" value="1"/>
</dbReference>
<dbReference type="AlphaFoldDB" id="D0LHS2"/>
<dbReference type="InterPro" id="IPR013108">
    <property type="entry name" value="Amidohydro_3"/>
</dbReference>
<dbReference type="Pfam" id="PF07969">
    <property type="entry name" value="Amidohydro_3"/>
    <property type="match status" value="1"/>
</dbReference>
<proteinExistence type="predicted"/>
<evidence type="ECO:0000259" key="1">
    <source>
        <dbReference type="Pfam" id="PF07969"/>
    </source>
</evidence>
<dbReference type="SUPFAM" id="SSF51556">
    <property type="entry name" value="Metallo-dependent hydrolases"/>
    <property type="match status" value="1"/>
</dbReference>
<dbReference type="eggNOG" id="COG3653">
    <property type="taxonomic scope" value="Bacteria"/>
</dbReference>
<dbReference type="KEGG" id="hoh:Hoch_2206"/>
<dbReference type="InterPro" id="IPR050378">
    <property type="entry name" value="Metallo-dep_Hydrolases_sf"/>
</dbReference>
<dbReference type="GO" id="GO:0016812">
    <property type="term" value="F:hydrolase activity, acting on carbon-nitrogen (but not peptide) bonds, in cyclic amides"/>
    <property type="evidence" value="ECO:0007669"/>
    <property type="project" value="TreeGrafter"/>
</dbReference>
<feature type="domain" description="Amidohydrolase 3" evidence="1">
    <location>
        <begin position="48"/>
        <end position="571"/>
    </location>
</feature>
<dbReference type="Proteomes" id="UP000001880">
    <property type="component" value="Chromosome"/>
</dbReference>
<reference evidence="2 3" key="1">
    <citation type="journal article" date="2010" name="Stand. Genomic Sci.">
        <title>Complete genome sequence of Haliangium ochraceum type strain (SMP-2).</title>
        <authorList>
            <consortium name="US DOE Joint Genome Institute (JGI-PGF)"/>
            <person name="Ivanova N."/>
            <person name="Daum C."/>
            <person name="Lang E."/>
            <person name="Abt B."/>
            <person name="Kopitz M."/>
            <person name="Saunders E."/>
            <person name="Lapidus A."/>
            <person name="Lucas S."/>
            <person name="Glavina Del Rio T."/>
            <person name="Nolan M."/>
            <person name="Tice H."/>
            <person name="Copeland A."/>
            <person name="Cheng J.F."/>
            <person name="Chen F."/>
            <person name="Bruce D."/>
            <person name="Goodwin L."/>
            <person name="Pitluck S."/>
            <person name="Mavromatis K."/>
            <person name="Pati A."/>
            <person name="Mikhailova N."/>
            <person name="Chen A."/>
            <person name="Palaniappan K."/>
            <person name="Land M."/>
            <person name="Hauser L."/>
            <person name="Chang Y.J."/>
            <person name="Jeffries C.D."/>
            <person name="Detter J.C."/>
            <person name="Brettin T."/>
            <person name="Rohde M."/>
            <person name="Goker M."/>
            <person name="Bristow J."/>
            <person name="Markowitz V."/>
            <person name="Eisen J.A."/>
            <person name="Hugenholtz P."/>
            <person name="Kyrpides N.C."/>
            <person name="Klenk H.P."/>
        </authorList>
    </citation>
    <scope>NUCLEOTIDE SEQUENCE [LARGE SCALE GENOMIC DNA]</scope>
    <source>
        <strain evidence="3">DSM 14365 / CIP 107738 / JCM 11303 / AJ 13395 / SMP-2</strain>
    </source>
</reference>
<keyword evidence="2" id="KW-0378">Hydrolase</keyword>
<protein>
    <submittedName>
        <fullName evidence="2">Amidohydrolase 3</fullName>
    </submittedName>
</protein>
<evidence type="ECO:0000313" key="3">
    <source>
        <dbReference type="Proteomes" id="UP000001880"/>
    </source>
</evidence>
<dbReference type="HOGENOM" id="CLU_016107_2_1_7"/>
<keyword evidence="3" id="KW-1185">Reference proteome</keyword>
<dbReference type="Gene3D" id="2.30.40.10">
    <property type="entry name" value="Urease, subunit C, domain 1"/>
    <property type="match status" value="1"/>
</dbReference>
<dbReference type="OrthoDB" id="9766983at2"/>
<accession>D0LHS2</accession>